<proteinExistence type="predicted"/>
<organism evidence="1 2">
    <name type="scientific">Trifolium pratense</name>
    <name type="common">Red clover</name>
    <dbReference type="NCBI Taxonomy" id="57577"/>
    <lineage>
        <taxon>Eukaryota</taxon>
        <taxon>Viridiplantae</taxon>
        <taxon>Streptophyta</taxon>
        <taxon>Embryophyta</taxon>
        <taxon>Tracheophyta</taxon>
        <taxon>Spermatophyta</taxon>
        <taxon>Magnoliopsida</taxon>
        <taxon>eudicotyledons</taxon>
        <taxon>Gunneridae</taxon>
        <taxon>Pentapetalae</taxon>
        <taxon>rosids</taxon>
        <taxon>fabids</taxon>
        <taxon>Fabales</taxon>
        <taxon>Fabaceae</taxon>
        <taxon>Papilionoideae</taxon>
        <taxon>50 kb inversion clade</taxon>
        <taxon>NPAAA clade</taxon>
        <taxon>Hologalegina</taxon>
        <taxon>IRL clade</taxon>
        <taxon>Trifolieae</taxon>
        <taxon>Trifolium</taxon>
    </lineage>
</organism>
<name>A0ACB0ILJ3_TRIPR</name>
<evidence type="ECO:0000313" key="2">
    <source>
        <dbReference type="Proteomes" id="UP001177021"/>
    </source>
</evidence>
<dbReference type="Proteomes" id="UP001177021">
    <property type="component" value="Unassembled WGS sequence"/>
</dbReference>
<evidence type="ECO:0000313" key="1">
    <source>
        <dbReference type="EMBL" id="CAJ2631802.1"/>
    </source>
</evidence>
<sequence length="451" mass="52212">MHCLCALSFEKVILCIFLITRIPSLLEKDMEKFCGRGSKSCMLIGKSVKVDRISELPEELLIHILSFLPPKFACTTSILSKRWKPLCQFLTVFRFDDKSVKNEEEFILFNMFINKVMLSKDRQQSIKVFHLRCHSALSLINHDEWVEAAKRRGIEDLQLSMFQFVMVRKMYLSCYNSMMDKFITISPNGVFSCRTLVILKLKRLCVAGNILSIDLPSLKILHLKGVYLQNSEDLKGLISASLVLEDLYILVGYKESASIPLTRVGLGPYHVLFKAIYYNVQFLRLEARIPNEKIISYFKGSTVFRNLIHIELVFYHLYGWDDVVNVLQHCPNLHIFSIDRVTKIPSIVSGEWFRKWEYTMTIDGKSFTNWKCPNSVPKCISYHLRLCTVTYDGNMDSLRFATYILQKAPLLQVMTVKITKLTNQIYDWVFLDKLCSSPKISPNCEISIVQI</sequence>
<dbReference type="EMBL" id="CASHSV030000001">
    <property type="protein sequence ID" value="CAJ2631802.1"/>
    <property type="molecule type" value="Genomic_DNA"/>
</dbReference>
<accession>A0ACB0ILJ3</accession>
<keyword evidence="2" id="KW-1185">Reference proteome</keyword>
<protein>
    <submittedName>
        <fullName evidence="1">Uncharacterized protein</fullName>
    </submittedName>
</protein>
<reference evidence="1" key="1">
    <citation type="submission" date="2023-10" db="EMBL/GenBank/DDBJ databases">
        <authorList>
            <person name="Rodriguez Cubillos JULIANA M."/>
            <person name="De Vega J."/>
        </authorList>
    </citation>
    <scope>NUCLEOTIDE SEQUENCE</scope>
</reference>
<gene>
    <name evidence="1" type="ORF">MILVUS5_LOCUS3247</name>
</gene>
<comment type="caution">
    <text evidence="1">The sequence shown here is derived from an EMBL/GenBank/DDBJ whole genome shotgun (WGS) entry which is preliminary data.</text>
</comment>